<dbReference type="Proteomes" id="UP000000582">
    <property type="component" value="Chromosome"/>
</dbReference>
<sequence>MDFRRIGIDMADEKKVHVRATLRFDSDTHQRAIYWADRKGISLSAYAEEAIREKIDRDNGVHVIPNSLLDNRMNQIIDQLSSFGRELANNTTVVTSGFNTIIGMTRGDSYLSDDLDDLG</sequence>
<dbReference type="KEGG" id="cgl:Cgl1852"/>
<dbReference type="OrthoDB" id="4177940at2"/>
<gene>
    <name evidence="1" type="ordered locus">Cgl1852</name>
</gene>
<evidence type="ECO:0000313" key="1">
    <source>
        <dbReference type="EMBL" id="BAB99245.1"/>
    </source>
</evidence>
<dbReference type="SUPFAM" id="SSF47598">
    <property type="entry name" value="Ribbon-helix-helix"/>
    <property type="match status" value="1"/>
</dbReference>
<evidence type="ECO:0000313" key="2">
    <source>
        <dbReference type="Proteomes" id="UP000000582"/>
    </source>
</evidence>
<reference evidence="2" key="1">
    <citation type="journal article" date="2003" name="Appl. Microbiol. Biotechnol.">
        <title>The Corynebacterium glutamicum genome: features and impacts on biotechnological processes.</title>
        <authorList>
            <person name="Ikeda M."/>
            <person name="Nakagawa S."/>
        </authorList>
    </citation>
    <scope>NUCLEOTIDE SEQUENCE [LARGE SCALE GENOMIC DNA]</scope>
    <source>
        <strain evidence="2">ATCC 13032 / DSM 20300 / BCRC 11384 / JCM 1318 / LMG 3730 / NCIMB 10025</strain>
    </source>
</reference>
<dbReference type="InterPro" id="IPR010985">
    <property type="entry name" value="Ribbon_hlx_hlx"/>
</dbReference>
<dbReference type="PATRIC" id="fig|196627.13.peg.1787"/>
<protein>
    <submittedName>
        <fullName evidence="1">Uncharacterized protein</fullName>
    </submittedName>
</protein>
<dbReference type="GO" id="GO:0006355">
    <property type="term" value="P:regulation of DNA-templated transcription"/>
    <property type="evidence" value="ECO:0007669"/>
    <property type="project" value="InterPro"/>
</dbReference>
<name>Q8NPG1_CORGL</name>
<proteinExistence type="predicted"/>
<dbReference type="BioCyc" id="CORYNE:G18NG-11444-MONOMER"/>
<accession>Q8NPG1</accession>
<dbReference type="HOGENOM" id="CLU_2166716_0_0_11"/>
<keyword evidence="2" id="KW-1185">Reference proteome</keyword>
<dbReference type="AlphaFoldDB" id="Q8NPG1"/>
<dbReference type="EMBL" id="BA000036">
    <property type="protein sequence ID" value="BAB99245.1"/>
    <property type="molecule type" value="Genomic_DNA"/>
</dbReference>
<organism evidence="1 2">
    <name type="scientific">Corynebacterium glutamicum (strain ATCC 13032 / DSM 20300 / JCM 1318 / BCRC 11384 / CCUG 27702 / LMG 3730 / NBRC 12168 / NCIMB 10025 / NRRL B-2784 / 534)</name>
    <dbReference type="NCBI Taxonomy" id="196627"/>
    <lineage>
        <taxon>Bacteria</taxon>
        <taxon>Bacillati</taxon>
        <taxon>Actinomycetota</taxon>
        <taxon>Actinomycetes</taxon>
        <taxon>Mycobacteriales</taxon>
        <taxon>Corynebacteriaceae</taxon>
        <taxon>Corynebacterium</taxon>
    </lineage>
</organism>